<organism evidence="2 3">
    <name type="scientific">Nocardioides lentus</name>
    <dbReference type="NCBI Taxonomy" id="338077"/>
    <lineage>
        <taxon>Bacteria</taxon>
        <taxon>Bacillati</taxon>
        <taxon>Actinomycetota</taxon>
        <taxon>Actinomycetes</taxon>
        <taxon>Propionibacteriales</taxon>
        <taxon>Nocardioidaceae</taxon>
        <taxon>Nocardioides</taxon>
    </lineage>
</organism>
<feature type="transmembrane region" description="Helical" evidence="1">
    <location>
        <begin position="70"/>
        <end position="103"/>
    </location>
</feature>
<evidence type="ECO:0008006" key="4">
    <source>
        <dbReference type="Google" id="ProtNLM"/>
    </source>
</evidence>
<dbReference type="RefSeq" id="WP_344008565.1">
    <property type="nucleotide sequence ID" value="NZ_BAAAMY010000007.1"/>
</dbReference>
<feature type="transmembrane region" description="Helical" evidence="1">
    <location>
        <begin position="211"/>
        <end position="234"/>
    </location>
</feature>
<name>A0ABN2PQB4_9ACTN</name>
<feature type="transmembrane region" description="Helical" evidence="1">
    <location>
        <begin position="254"/>
        <end position="282"/>
    </location>
</feature>
<sequence length="307" mass="32228">MYDAAFRIIRFNPRATVGSAVLVAAAAMALPVLVTAVLSLTMDLSLGLTSSGTAMTPQGEPTDLGDALGILGVLGALVLGVLAQSLGLILVTGMVAHVTMAAAVGRRLSLGEAWRATHGARWRLVGLVVLVGAATSVVVGLYIGLWVVLVLAVGEPVVLVLFGLVTVPAFLALLVWAWIRVSYLAVPALMLERRGVFGSLGRAFTLTRRQFWRTFGIALLTSLITQVASSVLTVPISLLSQLALVLPLFAGYELLVFVLAQALSTVVAAAFVSPFTAAVTSLQYVDQRMRKEAFDVELMTRAGITGA</sequence>
<gene>
    <name evidence="2" type="ORF">GCM10009737_31610</name>
</gene>
<keyword evidence="3" id="KW-1185">Reference proteome</keyword>
<reference evidence="2 3" key="1">
    <citation type="journal article" date="2019" name="Int. J. Syst. Evol. Microbiol.">
        <title>The Global Catalogue of Microorganisms (GCM) 10K type strain sequencing project: providing services to taxonomists for standard genome sequencing and annotation.</title>
        <authorList>
            <consortium name="The Broad Institute Genomics Platform"/>
            <consortium name="The Broad Institute Genome Sequencing Center for Infectious Disease"/>
            <person name="Wu L."/>
            <person name="Ma J."/>
        </authorList>
    </citation>
    <scope>NUCLEOTIDE SEQUENCE [LARGE SCALE GENOMIC DNA]</scope>
    <source>
        <strain evidence="2 3">JCM 14046</strain>
    </source>
</reference>
<dbReference type="EMBL" id="BAAAMY010000007">
    <property type="protein sequence ID" value="GAA1927424.1"/>
    <property type="molecule type" value="Genomic_DNA"/>
</dbReference>
<keyword evidence="1" id="KW-1133">Transmembrane helix</keyword>
<feature type="transmembrane region" description="Helical" evidence="1">
    <location>
        <begin position="124"/>
        <end position="151"/>
    </location>
</feature>
<comment type="caution">
    <text evidence="2">The sequence shown here is derived from an EMBL/GenBank/DDBJ whole genome shotgun (WGS) entry which is preliminary data.</text>
</comment>
<accession>A0ABN2PQB4</accession>
<protein>
    <recommendedName>
        <fullName evidence="4">Glycerophosphoryl diester phosphodiesterase membrane domain-containing protein</fullName>
    </recommendedName>
</protein>
<evidence type="ECO:0000256" key="1">
    <source>
        <dbReference type="SAM" id="Phobius"/>
    </source>
</evidence>
<feature type="transmembrane region" description="Helical" evidence="1">
    <location>
        <begin position="157"/>
        <end position="190"/>
    </location>
</feature>
<evidence type="ECO:0000313" key="3">
    <source>
        <dbReference type="Proteomes" id="UP001501612"/>
    </source>
</evidence>
<evidence type="ECO:0000313" key="2">
    <source>
        <dbReference type="EMBL" id="GAA1927424.1"/>
    </source>
</evidence>
<dbReference type="Proteomes" id="UP001501612">
    <property type="component" value="Unassembled WGS sequence"/>
</dbReference>
<keyword evidence="1" id="KW-0812">Transmembrane</keyword>
<proteinExistence type="predicted"/>
<feature type="transmembrane region" description="Helical" evidence="1">
    <location>
        <begin position="20"/>
        <end position="42"/>
    </location>
</feature>
<keyword evidence="1" id="KW-0472">Membrane</keyword>